<proteinExistence type="predicted"/>
<evidence type="ECO:0000313" key="2">
    <source>
        <dbReference type="Proteomes" id="UP001054945"/>
    </source>
</evidence>
<dbReference type="AlphaFoldDB" id="A0AAV4MM12"/>
<reference evidence="1 2" key="1">
    <citation type="submission" date="2021-06" db="EMBL/GenBank/DDBJ databases">
        <title>Caerostris extrusa draft genome.</title>
        <authorList>
            <person name="Kono N."/>
            <person name="Arakawa K."/>
        </authorList>
    </citation>
    <scope>NUCLEOTIDE SEQUENCE [LARGE SCALE GENOMIC DNA]</scope>
</reference>
<name>A0AAV4MM12_CAEEX</name>
<evidence type="ECO:0000313" key="1">
    <source>
        <dbReference type="EMBL" id="GIX72521.1"/>
    </source>
</evidence>
<accession>A0AAV4MM12</accession>
<dbReference type="EMBL" id="BPLR01019855">
    <property type="protein sequence ID" value="GIX72521.1"/>
    <property type="molecule type" value="Genomic_DNA"/>
</dbReference>
<dbReference type="Proteomes" id="UP001054945">
    <property type="component" value="Unassembled WGS sequence"/>
</dbReference>
<organism evidence="1 2">
    <name type="scientific">Caerostris extrusa</name>
    <name type="common">Bark spider</name>
    <name type="synonym">Caerostris bankana</name>
    <dbReference type="NCBI Taxonomy" id="172846"/>
    <lineage>
        <taxon>Eukaryota</taxon>
        <taxon>Metazoa</taxon>
        <taxon>Ecdysozoa</taxon>
        <taxon>Arthropoda</taxon>
        <taxon>Chelicerata</taxon>
        <taxon>Arachnida</taxon>
        <taxon>Araneae</taxon>
        <taxon>Araneomorphae</taxon>
        <taxon>Entelegynae</taxon>
        <taxon>Araneoidea</taxon>
        <taxon>Araneidae</taxon>
        <taxon>Caerostris</taxon>
    </lineage>
</organism>
<protein>
    <recommendedName>
        <fullName evidence="3">Secreted protein</fullName>
    </recommendedName>
</protein>
<gene>
    <name evidence="1" type="ORF">CEXT_442371</name>
</gene>
<keyword evidence="2" id="KW-1185">Reference proteome</keyword>
<evidence type="ECO:0008006" key="3">
    <source>
        <dbReference type="Google" id="ProtNLM"/>
    </source>
</evidence>
<sequence>MKSITGLFLLENRFARVSSVHSLFGLAGWGFAFAPRRKTRHLGTNRKGPFLYCLHHQCQQILFYPKRSISASVLHTRRWSLLST</sequence>
<comment type="caution">
    <text evidence="1">The sequence shown here is derived from an EMBL/GenBank/DDBJ whole genome shotgun (WGS) entry which is preliminary data.</text>
</comment>